<gene>
    <name evidence="2" type="ORF">AC579_8056</name>
</gene>
<proteinExistence type="predicted"/>
<reference evidence="2 3" key="1">
    <citation type="submission" date="2015-07" db="EMBL/GenBank/DDBJ databases">
        <title>Comparative genomics of the Sigatoka disease complex on banana suggests a link between parallel evolutionary changes in Pseudocercospora fijiensis and Pseudocercospora eumusae and increased virulence on the banana host.</title>
        <authorList>
            <person name="Chang T.-C."/>
            <person name="Salvucci A."/>
            <person name="Crous P.W."/>
            <person name="Stergiopoulos I."/>
        </authorList>
    </citation>
    <scope>NUCLEOTIDE SEQUENCE [LARGE SCALE GENOMIC DNA]</scope>
    <source>
        <strain evidence="2 3">CBS 116634</strain>
    </source>
</reference>
<organism evidence="2 3">
    <name type="scientific">Pseudocercospora musae</name>
    <dbReference type="NCBI Taxonomy" id="113226"/>
    <lineage>
        <taxon>Eukaryota</taxon>
        <taxon>Fungi</taxon>
        <taxon>Dikarya</taxon>
        <taxon>Ascomycota</taxon>
        <taxon>Pezizomycotina</taxon>
        <taxon>Dothideomycetes</taxon>
        <taxon>Dothideomycetidae</taxon>
        <taxon>Mycosphaerellales</taxon>
        <taxon>Mycosphaerellaceae</taxon>
        <taxon>Pseudocercospora</taxon>
    </lineage>
</organism>
<dbReference type="Proteomes" id="UP000073492">
    <property type="component" value="Unassembled WGS sequence"/>
</dbReference>
<comment type="caution">
    <text evidence="2">The sequence shown here is derived from an EMBL/GenBank/DDBJ whole genome shotgun (WGS) entry which is preliminary data.</text>
</comment>
<keyword evidence="3" id="KW-1185">Reference proteome</keyword>
<protein>
    <submittedName>
        <fullName evidence="2">Uncharacterized protein</fullName>
    </submittedName>
</protein>
<dbReference type="AlphaFoldDB" id="A0A139IPY1"/>
<evidence type="ECO:0000256" key="1">
    <source>
        <dbReference type="SAM" id="MobiDB-lite"/>
    </source>
</evidence>
<dbReference type="EMBL" id="LFZO01000032">
    <property type="protein sequence ID" value="KXT16660.1"/>
    <property type="molecule type" value="Genomic_DNA"/>
</dbReference>
<evidence type="ECO:0000313" key="3">
    <source>
        <dbReference type="Proteomes" id="UP000073492"/>
    </source>
</evidence>
<dbReference type="OrthoDB" id="3634487at2759"/>
<feature type="region of interest" description="Disordered" evidence="1">
    <location>
        <begin position="1"/>
        <end position="43"/>
    </location>
</feature>
<name>A0A139IPY1_9PEZI</name>
<sequence>MLVDEPNKIASRLPDSSFSAREPSEADSAHASHSTSALNMSDPSENNIFFIFDSTRLRSHLFFRWLSTHPNVYPIYHPYVMAAMFGPDGLGWRW</sequence>
<evidence type="ECO:0000313" key="2">
    <source>
        <dbReference type="EMBL" id="KXT16660.1"/>
    </source>
</evidence>
<accession>A0A139IPY1</accession>